<reference evidence="4" key="1">
    <citation type="submission" date="2016-12" db="EMBL/GenBank/DDBJ databases">
        <title>The genomes of Aspergillus section Nigri reveals drivers in fungal speciation.</title>
        <authorList>
            <consortium name="DOE Joint Genome Institute"/>
            <person name="Vesth T.C."/>
            <person name="Nybo J."/>
            <person name="Theobald S."/>
            <person name="Brandl J."/>
            <person name="Frisvad J.C."/>
            <person name="Nielsen K.F."/>
            <person name="Lyhne E.K."/>
            <person name="Kogle M.E."/>
            <person name="Kuo A."/>
            <person name="Riley R."/>
            <person name="Clum A."/>
            <person name="Nolan M."/>
            <person name="Lipzen A."/>
            <person name="Salamov A."/>
            <person name="Henrissat B."/>
            <person name="Wiebenga A."/>
            <person name="De vries R.P."/>
            <person name="Grigoriev I.V."/>
            <person name="Mortensen U.H."/>
            <person name="Andersen M.R."/>
            <person name="Baker S.E."/>
        </authorList>
    </citation>
    <scope>NUCLEOTIDE SEQUENCE</scope>
    <source>
        <strain evidence="4">IBT 28561</strain>
    </source>
</reference>
<comment type="caution">
    <text evidence="4">The sequence shown here is derived from an EMBL/GenBank/DDBJ whole genome shotgun (WGS) entry which is preliminary data.</text>
</comment>
<feature type="region of interest" description="Disordered" evidence="1">
    <location>
        <begin position="896"/>
        <end position="931"/>
    </location>
</feature>
<evidence type="ECO:0000256" key="1">
    <source>
        <dbReference type="SAM" id="MobiDB-lite"/>
    </source>
</evidence>
<dbReference type="SUPFAM" id="SSF48371">
    <property type="entry name" value="ARM repeat"/>
    <property type="match status" value="1"/>
</dbReference>
<evidence type="ECO:0000313" key="5">
    <source>
        <dbReference type="Proteomes" id="UP000234254"/>
    </source>
</evidence>
<dbReference type="InterPro" id="IPR057567">
    <property type="entry name" value="TPR_TTI1_C"/>
</dbReference>
<protein>
    <submittedName>
        <fullName evidence="4">HEAT repeat protein</fullName>
    </submittedName>
</protein>
<feature type="domain" description="TTI1 N-terminal TPR" evidence="2">
    <location>
        <begin position="8"/>
        <end position="343"/>
    </location>
</feature>
<accession>A0A2I1CUN6</accession>
<dbReference type="InterPro" id="IPR011989">
    <property type="entry name" value="ARM-like"/>
</dbReference>
<dbReference type="PANTHER" id="PTHR18460">
    <property type="entry name" value="TEL2 INTERACTING PROTEIN 1 TTI1 FAMILY MEMBER"/>
    <property type="match status" value="1"/>
</dbReference>
<dbReference type="InterPro" id="IPR016024">
    <property type="entry name" value="ARM-type_fold"/>
</dbReference>
<feature type="compositionally biased region" description="Basic and acidic residues" evidence="1">
    <location>
        <begin position="820"/>
        <end position="829"/>
    </location>
</feature>
<dbReference type="InterPro" id="IPR052587">
    <property type="entry name" value="TELO2-interacting_protein_1"/>
</dbReference>
<dbReference type="VEuPathDB" id="FungiDB:P168DRAFT_312506"/>
<sequence length="1187" mass="131747">MENSQESFKKLRGPCVELSSVGLKFRGQQATANDVYRVLNPVYNVLNDLANKNALDAKLAEYAFFPLSHIFNETKRAPANLLELAVNCLKILVTKGWRRNLSPALGKQLIILLTLIVGGIPSNISGESPKAQPVELSIAGFECLEAIFDVLDGPVARQTVYHEIGTSTVVDQTVYLLLEGITDNRSDELCIASAKALEILTQRITDRVVLASIMPRTVSALTKVIKPTTQTRRSYRMICVCLQTLDHVLKSVLNDQAAMILEETATRSQSAGDQLVLDKSWLTATATQVKLALTNIVQVRRHERLEVREALLELCIMVVEYCRNTLHESIPTVIETIVVLSDAEATVADKPYSSLKHMATTYPIVVDSLRDSLHTWITAFPRTMQGNDETAKQWAFKQISTAFQILSETQSSSDILTTNLASGLCDSVAASIIHANKSLGTLSPTRDIQSMDIIHQGTHSVSFAPVLFEHRSQQQTLKDLQAMVFRLSGFESGDEITRFIINRVHNEPGNSKIAPFWLALIFLKSDVHGSAFFDDFISSDLLESSPNSTRTSMIEELYYASLPILNEQSSDEPDWRISALALEAVALQAQQLGEAFRPELMDALYPVLQLLSSGNPYLQQHAMTCLNLLTTSCKYDSTSSMIIENVDYLINAVGLKLNMFDVSPLPPQVLFMMVKLCGARLIPYLDDLVDSIFGVLDMYHGYPKLVETMFKTLAAIVEEGTKQPSLLAIESGKEGPINHRKRLYQSFRVSTLAKDLTKQRMKRAKHAQEALAQDEKLSHPKRPWTAKSEEEKKSNFDTVFQETQQAPETEESDEQLPPPREPDDSEKPLSKSHSLLLHIVKSIPVHLSSPSPYLRRSLLSILIQAIPVLAQHENSLLPLINDLWPPVAARITFPASLNTTPSSSSSTALLTSDSPNKPNDKKTSPEPDLQEETFVTTAACTAIQSMCQNAGDFMATRVEAEFPRWARLYRRAWDRVRSDADKALERRARQSSSSSSSFSPSSPSPITPLDANNDNASTPSQSLIPSLSLTTAGTRAFTPHHTLWRALITLFTTLLTHVRLPLAIGDEICEFIGAWVVRFAGPDASLQTNTTPRESKDRAELDTIRDAIVAMETWNADLAWFVLERQRGEVRRLMAGKNSNINAETAMSGAGGGISRLGVPKIMEIEEEPQREWVFPKGVVRFARPVF</sequence>
<dbReference type="Pfam" id="PF21547">
    <property type="entry name" value="TTI1"/>
    <property type="match status" value="1"/>
</dbReference>
<proteinExistence type="predicted"/>
<feature type="compositionally biased region" description="Low complexity" evidence="1">
    <location>
        <begin position="896"/>
        <end position="915"/>
    </location>
</feature>
<dbReference type="EMBL" id="MSFM01000011">
    <property type="protein sequence ID" value="PKY01338.1"/>
    <property type="molecule type" value="Genomic_DNA"/>
</dbReference>
<dbReference type="PANTHER" id="PTHR18460:SF3">
    <property type="entry name" value="TELO2-INTERACTING PROTEIN 1 HOMOLOG"/>
    <property type="match status" value="1"/>
</dbReference>
<gene>
    <name evidence="4" type="ORF">P168DRAFT_312506</name>
</gene>
<feature type="region of interest" description="Disordered" evidence="1">
    <location>
        <begin position="984"/>
        <end position="1024"/>
    </location>
</feature>
<dbReference type="AlphaFoldDB" id="A0A2I1CUN6"/>
<dbReference type="GeneID" id="36547097"/>
<keyword evidence="5" id="KW-1185">Reference proteome</keyword>
<dbReference type="Pfam" id="PF24173">
    <property type="entry name" value="TPR_TTI1_N"/>
    <property type="match status" value="1"/>
</dbReference>
<dbReference type="RefSeq" id="XP_024689932.1">
    <property type="nucleotide sequence ID" value="XM_024839573.1"/>
</dbReference>
<evidence type="ECO:0000259" key="3">
    <source>
        <dbReference type="Pfam" id="PF24181"/>
    </source>
</evidence>
<dbReference type="OrthoDB" id="6781668at2759"/>
<dbReference type="InterPro" id="IPR049362">
    <property type="entry name" value="TTI1_rpt"/>
</dbReference>
<evidence type="ECO:0000259" key="2">
    <source>
        <dbReference type="Pfam" id="PF24173"/>
    </source>
</evidence>
<dbReference type="Pfam" id="PF24181">
    <property type="entry name" value="TPR_TTI1_C"/>
    <property type="match status" value="1"/>
</dbReference>
<evidence type="ECO:0000313" key="4">
    <source>
        <dbReference type="EMBL" id="PKY01338.1"/>
    </source>
</evidence>
<organism evidence="4 5">
    <name type="scientific">Aspergillus campestris (strain IBT 28561)</name>
    <dbReference type="NCBI Taxonomy" id="1392248"/>
    <lineage>
        <taxon>Eukaryota</taxon>
        <taxon>Fungi</taxon>
        <taxon>Dikarya</taxon>
        <taxon>Ascomycota</taxon>
        <taxon>Pezizomycotina</taxon>
        <taxon>Eurotiomycetes</taxon>
        <taxon>Eurotiomycetidae</taxon>
        <taxon>Eurotiales</taxon>
        <taxon>Aspergillaceae</taxon>
        <taxon>Aspergillus</taxon>
        <taxon>Aspergillus subgen. Circumdati</taxon>
    </lineage>
</organism>
<dbReference type="GO" id="GO:0005737">
    <property type="term" value="C:cytoplasm"/>
    <property type="evidence" value="ECO:0007669"/>
    <property type="project" value="TreeGrafter"/>
</dbReference>
<feature type="compositionally biased region" description="Low complexity" evidence="1">
    <location>
        <begin position="991"/>
        <end position="1001"/>
    </location>
</feature>
<dbReference type="Proteomes" id="UP000234254">
    <property type="component" value="Unassembled WGS sequence"/>
</dbReference>
<dbReference type="Gene3D" id="1.25.10.10">
    <property type="entry name" value="Leucine-rich Repeat Variant"/>
    <property type="match status" value="2"/>
</dbReference>
<feature type="region of interest" description="Disordered" evidence="1">
    <location>
        <begin position="758"/>
        <end position="830"/>
    </location>
</feature>
<feature type="compositionally biased region" description="Polar residues" evidence="1">
    <location>
        <begin position="1010"/>
        <end position="1024"/>
    </location>
</feature>
<dbReference type="InterPro" id="IPR057566">
    <property type="entry name" value="TPR_TTI1_N"/>
</dbReference>
<feature type="compositionally biased region" description="Polar residues" evidence="1">
    <location>
        <begin position="796"/>
        <end position="807"/>
    </location>
</feature>
<name>A0A2I1CUN6_ASPC2</name>
<feature type="domain" description="TTI1 C-terminal TPR" evidence="3">
    <location>
        <begin position="751"/>
        <end position="892"/>
    </location>
</feature>